<accession>A0A9W6YD34</accession>
<dbReference type="SMART" id="SM01167">
    <property type="entry name" value="DUF1900"/>
    <property type="match status" value="2"/>
</dbReference>
<dbReference type="SMART" id="SM01166">
    <property type="entry name" value="DUF1899"/>
    <property type="match status" value="1"/>
</dbReference>
<evidence type="ECO:0000313" key="11">
    <source>
        <dbReference type="EMBL" id="GMF64499.1"/>
    </source>
</evidence>
<dbReference type="InterPro" id="IPR036322">
    <property type="entry name" value="WD40_repeat_dom_sf"/>
</dbReference>
<protein>
    <recommendedName>
        <fullName evidence="8">Coronin</fullName>
    </recommendedName>
</protein>
<evidence type="ECO:0000256" key="3">
    <source>
        <dbReference type="ARBA" id="ARBA00022490"/>
    </source>
</evidence>
<dbReference type="OrthoDB" id="1850764at2759"/>
<evidence type="ECO:0000259" key="10">
    <source>
        <dbReference type="SMART" id="SM01166"/>
    </source>
</evidence>
<dbReference type="PROSITE" id="PS50294">
    <property type="entry name" value="WD_REPEATS_REGION"/>
    <property type="match status" value="2"/>
</dbReference>
<evidence type="ECO:0000256" key="4">
    <source>
        <dbReference type="ARBA" id="ARBA00022574"/>
    </source>
</evidence>
<dbReference type="Pfam" id="PF16300">
    <property type="entry name" value="WD40_4"/>
    <property type="match status" value="2"/>
</dbReference>
<organism evidence="11 12">
    <name type="scientific">Phytophthora lilii</name>
    <dbReference type="NCBI Taxonomy" id="2077276"/>
    <lineage>
        <taxon>Eukaryota</taxon>
        <taxon>Sar</taxon>
        <taxon>Stramenopiles</taxon>
        <taxon>Oomycota</taxon>
        <taxon>Peronosporomycetes</taxon>
        <taxon>Peronosporales</taxon>
        <taxon>Peronosporaceae</taxon>
        <taxon>Phytophthora</taxon>
    </lineage>
</organism>
<keyword evidence="12" id="KW-1185">Reference proteome</keyword>
<gene>
    <name evidence="11" type="ORF">Plil01_001729200</name>
</gene>
<dbReference type="FunFam" id="2.130.10.10:FF:000774">
    <property type="entry name" value="Coronin"/>
    <property type="match status" value="1"/>
</dbReference>
<dbReference type="InterPro" id="IPR015048">
    <property type="entry name" value="DUF1899"/>
</dbReference>
<dbReference type="InterPro" id="IPR015943">
    <property type="entry name" value="WD40/YVTN_repeat-like_dom_sf"/>
</dbReference>
<evidence type="ECO:0000313" key="12">
    <source>
        <dbReference type="Proteomes" id="UP001165083"/>
    </source>
</evidence>
<comment type="subcellular location">
    <subcellularLocation>
        <location evidence="1">Cytoplasm</location>
    </subcellularLocation>
</comment>
<dbReference type="SUPFAM" id="SSF50978">
    <property type="entry name" value="WD40 repeat-like"/>
    <property type="match status" value="1"/>
</dbReference>
<dbReference type="Pfam" id="PF00400">
    <property type="entry name" value="WD40"/>
    <property type="match status" value="3"/>
</dbReference>
<evidence type="ECO:0000256" key="2">
    <source>
        <dbReference type="ARBA" id="ARBA00009482"/>
    </source>
</evidence>
<feature type="compositionally biased region" description="Basic and acidic residues" evidence="9">
    <location>
        <begin position="222"/>
        <end position="234"/>
    </location>
</feature>
<feature type="region of interest" description="Disordered" evidence="9">
    <location>
        <begin position="222"/>
        <end position="248"/>
    </location>
</feature>
<comment type="similarity">
    <text evidence="2 8">Belongs to the WD repeat coronin family.</text>
</comment>
<evidence type="ECO:0000256" key="8">
    <source>
        <dbReference type="RuleBase" id="RU280818"/>
    </source>
</evidence>
<keyword evidence="3" id="KW-0963">Cytoplasm</keyword>
<dbReference type="PROSITE" id="PS50082">
    <property type="entry name" value="WD_REPEATS_2"/>
    <property type="match status" value="2"/>
</dbReference>
<dbReference type="Proteomes" id="UP001165083">
    <property type="component" value="Unassembled WGS sequence"/>
</dbReference>
<reference evidence="11" key="1">
    <citation type="submission" date="2023-04" db="EMBL/GenBank/DDBJ databases">
        <title>Phytophthora lilii NBRC 32176.</title>
        <authorList>
            <person name="Ichikawa N."/>
            <person name="Sato H."/>
            <person name="Tonouchi N."/>
        </authorList>
    </citation>
    <scope>NUCLEOTIDE SEQUENCE</scope>
    <source>
        <strain evidence="11">NBRC 32176</strain>
    </source>
</reference>
<evidence type="ECO:0000256" key="5">
    <source>
        <dbReference type="ARBA" id="ARBA00022737"/>
    </source>
</evidence>
<feature type="domain" description="DUF1899" evidence="10">
    <location>
        <begin position="410"/>
        <end position="473"/>
    </location>
</feature>
<evidence type="ECO:0000256" key="6">
    <source>
        <dbReference type="ARBA" id="ARBA00023203"/>
    </source>
</evidence>
<dbReference type="InterPro" id="IPR015505">
    <property type="entry name" value="Coronin"/>
</dbReference>
<dbReference type="InterPro" id="IPR019775">
    <property type="entry name" value="WD40_repeat_CS"/>
</dbReference>
<dbReference type="SUPFAM" id="SSF101908">
    <property type="entry name" value="Putative isomerase YbhE"/>
    <property type="match status" value="1"/>
</dbReference>
<dbReference type="GO" id="GO:0003779">
    <property type="term" value="F:actin binding"/>
    <property type="evidence" value="ECO:0007669"/>
    <property type="project" value="UniProtKB-KW"/>
</dbReference>
<dbReference type="InterPro" id="IPR001680">
    <property type="entry name" value="WD40_rpt"/>
</dbReference>
<proteinExistence type="inferred from homology"/>
<comment type="caution">
    <text evidence="11">The sequence shown here is derived from an EMBL/GenBank/DDBJ whole genome shotgun (WGS) entry which is preliminary data.</text>
</comment>
<dbReference type="Gene3D" id="2.130.10.10">
    <property type="entry name" value="YVTN repeat-like/Quinoprotein amine dehydrogenase"/>
    <property type="match status" value="2"/>
</dbReference>
<feature type="compositionally biased region" description="Low complexity" evidence="9">
    <location>
        <begin position="287"/>
        <end position="304"/>
    </location>
</feature>
<feature type="region of interest" description="Disordered" evidence="9">
    <location>
        <begin position="274"/>
        <end position="334"/>
    </location>
</feature>
<evidence type="ECO:0000256" key="1">
    <source>
        <dbReference type="ARBA" id="ARBA00004496"/>
    </source>
</evidence>
<dbReference type="PANTHER" id="PTHR10856">
    <property type="entry name" value="CORONIN"/>
    <property type="match status" value="1"/>
</dbReference>
<dbReference type="PROSITE" id="PS00678">
    <property type="entry name" value="WD_REPEATS_1"/>
    <property type="match status" value="1"/>
</dbReference>
<evidence type="ECO:0000256" key="9">
    <source>
        <dbReference type="SAM" id="MobiDB-lite"/>
    </source>
</evidence>
<keyword evidence="6" id="KW-0009">Actin-binding</keyword>
<dbReference type="SMART" id="SM00320">
    <property type="entry name" value="WD40"/>
    <property type="match status" value="5"/>
</dbReference>
<dbReference type="PANTHER" id="PTHR10856:SF20">
    <property type="entry name" value="CORONIN-7"/>
    <property type="match status" value="1"/>
</dbReference>
<keyword evidence="4 7" id="KW-0853">WD repeat</keyword>
<evidence type="ECO:0000256" key="7">
    <source>
        <dbReference type="PROSITE-ProRule" id="PRU00221"/>
    </source>
</evidence>
<dbReference type="AlphaFoldDB" id="A0A9W6YD34"/>
<feature type="repeat" description="WD" evidence="7">
    <location>
        <begin position="483"/>
        <end position="525"/>
    </location>
</feature>
<name>A0A9W6YD34_9STRA</name>
<feature type="compositionally biased region" description="Polar residues" evidence="9">
    <location>
        <begin position="277"/>
        <end position="286"/>
    </location>
</feature>
<sequence length="821" mass="87370">MAFQVQLDDSAVVSSAAWNWDGSAMVVATQDQAVRLLDPRVQTSEPGVAEAHTGKRHLSVVWCGRTQHFVTCGSDRMQEREIKLWDPRNMAKCVHRERLDSGGVGQLFSLYDVDLDLLYVLGKGDRSARMFEVDLARAPLVHALDHSALGNMTLAATLLPKAACDTNVCEVSRVLNLSATGSSVGGSCEVLSYRVPREEATHTFQSDLYPDTLAQEAAMTSEEWRQGRNAEPKMRAVTPTVKSVEDTSGSVFGSASGAAGSTWGAAATNGTAATNGWQTSGWGQALSTTASSSAPSKTASSAKTGWGSSTRKWNEPEPVAQAVSPAPVQWSPSATTTMHAPVTATATSDVAATNIPTSAQTTTAVSSFAEESTHTASVAASSDASSVSIPPTTIADVVGLSDKAQRLGAKYGHKLKYLQGKEAPRNNVFHFGDKRVAFSTQASPVIVANTKFWAAPIAGAGGPVLVEKLDATGKARHGAAPVINGQKAEVSALVFSPFNDHMLVTGSADSTVQLWSLDAHNTSERLDAPSSPTFTLLGHTKGIRALQFNPTAADVLCSSSHDLSLRFWDIEVGQEKLCLDGKLDDITWNMAFSNDGALLATASRAKIVRVFDPRQSEHALVAMGCGHESSKPQFVTWVDSSRLLTVGVNARNETQVSFWDSHSLLEPLGEPVLVEPAASAASTTTPLPLYDASSRLLFLVGTGSRHIWSYEVDPVAASVQANLPFMMSGTDTIGGVALLPKSICNIRDVELARLLVATPNVVERVSFSLPRAQKLKEFFQDDIYGLVPKQEPSVSAAQWFAGESGGPVYESLQPDGTFFYS</sequence>
<dbReference type="EMBL" id="BSXW01012417">
    <property type="protein sequence ID" value="GMF64499.1"/>
    <property type="molecule type" value="Genomic_DNA"/>
</dbReference>
<dbReference type="GO" id="GO:0005737">
    <property type="term" value="C:cytoplasm"/>
    <property type="evidence" value="ECO:0007669"/>
    <property type="project" value="UniProtKB-SubCell"/>
</dbReference>
<feature type="repeat" description="WD" evidence="7">
    <location>
        <begin position="536"/>
        <end position="578"/>
    </location>
</feature>
<keyword evidence="5 8" id="KW-0677">Repeat</keyword>